<comment type="caution">
    <text evidence="3">The sequence shown here is derived from an EMBL/GenBank/DDBJ whole genome shotgun (WGS) entry which is preliminary data.</text>
</comment>
<evidence type="ECO:0000313" key="3">
    <source>
        <dbReference type="EMBL" id="MDP0397270.1"/>
    </source>
</evidence>
<keyword evidence="4" id="KW-1185">Reference proteome</keyword>
<evidence type="ECO:0000256" key="2">
    <source>
        <dbReference type="SAM" id="SignalP"/>
    </source>
</evidence>
<dbReference type="Proteomes" id="UP001178281">
    <property type="component" value="Unassembled WGS sequence"/>
</dbReference>
<feature type="signal peptide" evidence="2">
    <location>
        <begin position="1"/>
        <end position="26"/>
    </location>
</feature>
<evidence type="ECO:0000313" key="4">
    <source>
        <dbReference type="Proteomes" id="UP001178281"/>
    </source>
</evidence>
<protein>
    <submittedName>
        <fullName evidence="3">Uncharacterized protein</fullName>
    </submittedName>
</protein>
<evidence type="ECO:0000256" key="1">
    <source>
        <dbReference type="SAM" id="MobiDB-lite"/>
    </source>
</evidence>
<sequence length="116" mass="11230">MIGWVGAGVLAMGAAAAVFGAGSASASPVPGNPSGYHSDHVVTPNQNLGPQGFGGPQVGGPQGHGTVFAPGSALQPGNVSDDARDSRNAGPNAATPLDSGDHPRSNPGFDSPLPPV</sequence>
<keyword evidence="2" id="KW-0732">Signal</keyword>
<reference evidence="3" key="1">
    <citation type="submission" date="2023-08" db="EMBL/GenBank/DDBJ databases">
        <title>The draft genome of Tsukamurella strandjordii strain 050030.</title>
        <authorList>
            <person name="Zhao F."/>
            <person name="Feng Y."/>
            <person name="Zong Z."/>
        </authorList>
    </citation>
    <scope>NUCLEOTIDE SEQUENCE</scope>
    <source>
        <strain evidence="3">050030</strain>
    </source>
</reference>
<dbReference type="EMBL" id="JAUTIX010000002">
    <property type="protein sequence ID" value="MDP0397270.1"/>
    <property type="molecule type" value="Genomic_DNA"/>
</dbReference>
<feature type="region of interest" description="Disordered" evidence="1">
    <location>
        <begin position="21"/>
        <end position="116"/>
    </location>
</feature>
<feature type="chain" id="PRO_5041684510" evidence="2">
    <location>
        <begin position="27"/>
        <end position="116"/>
    </location>
</feature>
<dbReference type="RefSeq" id="WP_305110500.1">
    <property type="nucleotide sequence ID" value="NZ_BAAAII010000005.1"/>
</dbReference>
<name>A0AA90N9A4_9ACTN</name>
<organism evidence="3 4">
    <name type="scientific">Tsukamurella strandjordii</name>
    <dbReference type="NCBI Taxonomy" id="147577"/>
    <lineage>
        <taxon>Bacteria</taxon>
        <taxon>Bacillati</taxon>
        <taxon>Actinomycetota</taxon>
        <taxon>Actinomycetes</taxon>
        <taxon>Mycobacteriales</taxon>
        <taxon>Tsukamurellaceae</taxon>
        <taxon>Tsukamurella</taxon>
    </lineage>
</organism>
<feature type="compositionally biased region" description="Low complexity" evidence="1">
    <location>
        <begin position="21"/>
        <end position="35"/>
    </location>
</feature>
<dbReference type="AlphaFoldDB" id="A0AA90N9A4"/>
<feature type="compositionally biased region" description="Gly residues" evidence="1">
    <location>
        <begin position="51"/>
        <end position="63"/>
    </location>
</feature>
<proteinExistence type="predicted"/>
<accession>A0AA90N9A4</accession>
<gene>
    <name evidence="3" type="ORF">Q7X28_04965</name>
</gene>